<dbReference type="InterPro" id="IPR036397">
    <property type="entry name" value="RNaseH_sf"/>
</dbReference>
<reference evidence="1 2" key="1">
    <citation type="submission" date="2019-09" db="EMBL/GenBank/DDBJ databases">
        <title>Bird 10,000 Genomes (B10K) Project - Family phase.</title>
        <authorList>
            <person name="Zhang G."/>
        </authorList>
    </citation>
    <scope>NUCLEOTIDE SEQUENCE [LARGE SCALE GENOMIC DNA]</scope>
    <source>
        <strain evidence="1">OUT-0037</strain>
        <tissue evidence="1">Liver</tissue>
    </source>
</reference>
<dbReference type="AlphaFoldDB" id="A0A7K7LRR2"/>
<feature type="non-terminal residue" evidence="1">
    <location>
        <position position="96"/>
    </location>
</feature>
<dbReference type="InterPro" id="IPR012337">
    <property type="entry name" value="RNaseH-like_sf"/>
</dbReference>
<dbReference type="GO" id="GO:0003676">
    <property type="term" value="F:nucleic acid binding"/>
    <property type="evidence" value="ECO:0007669"/>
    <property type="project" value="InterPro"/>
</dbReference>
<proteinExistence type="predicted"/>
<dbReference type="Gene3D" id="3.30.420.10">
    <property type="entry name" value="Ribonuclease H-like superfamily/Ribonuclease H"/>
    <property type="match status" value="1"/>
</dbReference>
<name>A0A7K7LRR2_9PASS</name>
<feature type="non-terminal residue" evidence="1">
    <location>
        <position position="1"/>
    </location>
</feature>
<evidence type="ECO:0000313" key="2">
    <source>
        <dbReference type="Proteomes" id="UP000540762"/>
    </source>
</evidence>
<evidence type="ECO:0000313" key="1">
    <source>
        <dbReference type="EMBL" id="NWZ33316.1"/>
    </source>
</evidence>
<dbReference type="EMBL" id="VZSR01000170">
    <property type="protein sequence ID" value="NWZ33316.1"/>
    <property type="molecule type" value="Genomic_DNA"/>
</dbReference>
<protein>
    <submittedName>
        <fullName evidence="1">IGEB protein</fullName>
    </submittedName>
</protein>
<organism evidence="1 2">
    <name type="scientific">Brachypodius melanocephalos</name>
    <name type="common">black-headed bulbul</name>
    <dbReference type="NCBI Taxonomy" id="3235156"/>
    <lineage>
        <taxon>Eukaryota</taxon>
        <taxon>Metazoa</taxon>
        <taxon>Chordata</taxon>
        <taxon>Craniata</taxon>
        <taxon>Vertebrata</taxon>
        <taxon>Euteleostomi</taxon>
        <taxon>Archelosauria</taxon>
        <taxon>Archosauria</taxon>
        <taxon>Dinosauria</taxon>
        <taxon>Saurischia</taxon>
        <taxon>Theropoda</taxon>
        <taxon>Coelurosauria</taxon>
        <taxon>Aves</taxon>
        <taxon>Neognathae</taxon>
        <taxon>Neoaves</taxon>
        <taxon>Telluraves</taxon>
        <taxon>Australaves</taxon>
        <taxon>Passeriformes</taxon>
        <taxon>Sylvioidea</taxon>
        <taxon>Pycnonotidae</taxon>
        <taxon>Brachypodius</taxon>
    </lineage>
</organism>
<accession>A0A7K7LRR2</accession>
<dbReference type="SUPFAM" id="SSF53098">
    <property type="entry name" value="Ribonuclease H-like"/>
    <property type="match status" value="1"/>
</dbReference>
<gene>
    <name evidence="1" type="primary">Iap_0</name>
    <name evidence="1" type="ORF">BRAATR_R14469</name>
</gene>
<comment type="caution">
    <text evidence="1">The sequence shown here is derived from an EMBL/GenBank/DDBJ whole genome shotgun (WGS) entry which is preliminary data.</text>
</comment>
<sequence>VEHKKGIPHSPTGQAVVERSHRDNKWVLDQQQQILKQEPPSIRLAKALFTINFLNCSFDNLNPPIVRHFGGAGQLALKAKPPVLVKDLESGRVEGP</sequence>
<dbReference type="Proteomes" id="UP000540762">
    <property type="component" value="Unassembled WGS sequence"/>
</dbReference>
<keyword evidence="2" id="KW-1185">Reference proteome</keyword>